<dbReference type="Proteomes" id="UP000305067">
    <property type="component" value="Unassembled WGS sequence"/>
</dbReference>
<feature type="non-terminal residue" evidence="5">
    <location>
        <position position="109"/>
    </location>
</feature>
<dbReference type="InterPro" id="IPR034704">
    <property type="entry name" value="Ribosomal_bL28/bL31-like_sf"/>
</dbReference>
<dbReference type="Pfam" id="PF00830">
    <property type="entry name" value="Ribosomal_L28"/>
    <property type="match status" value="1"/>
</dbReference>
<reference evidence="5 6" key="1">
    <citation type="journal article" date="2019" name="Nat. Ecol. Evol.">
        <title>Megaphylogeny resolves global patterns of mushroom evolution.</title>
        <authorList>
            <person name="Varga T."/>
            <person name="Krizsan K."/>
            <person name="Foldi C."/>
            <person name="Dima B."/>
            <person name="Sanchez-Garcia M."/>
            <person name="Sanchez-Ramirez S."/>
            <person name="Szollosi G.J."/>
            <person name="Szarkandi J.G."/>
            <person name="Papp V."/>
            <person name="Albert L."/>
            <person name="Andreopoulos W."/>
            <person name="Angelini C."/>
            <person name="Antonin V."/>
            <person name="Barry K.W."/>
            <person name="Bougher N.L."/>
            <person name="Buchanan P."/>
            <person name="Buyck B."/>
            <person name="Bense V."/>
            <person name="Catcheside P."/>
            <person name="Chovatia M."/>
            <person name="Cooper J."/>
            <person name="Damon W."/>
            <person name="Desjardin D."/>
            <person name="Finy P."/>
            <person name="Geml J."/>
            <person name="Haridas S."/>
            <person name="Hughes K."/>
            <person name="Justo A."/>
            <person name="Karasinski D."/>
            <person name="Kautmanova I."/>
            <person name="Kiss B."/>
            <person name="Kocsube S."/>
            <person name="Kotiranta H."/>
            <person name="LaButti K.M."/>
            <person name="Lechner B.E."/>
            <person name="Liimatainen K."/>
            <person name="Lipzen A."/>
            <person name="Lukacs Z."/>
            <person name="Mihaltcheva S."/>
            <person name="Morgado L.N."/>
            <person name="Niskanen T."/>
            <person name="Noordeloos M.E."/>
            <person name="Ohm R.A."/>
            <person name="Ortiz-Santana B."/>
            <person name="Ovrebo C."/>
            <person name="Racz N."/>
            <person name="Riley R."/>
            <person name="Savchenko A."/>
            <person name="Shiryaev A."/>
            <person name="Soop K."/>
            <person name="Spirin V."/>
            <person name="Szebenyi C."/>
            <person name="Tomsovsky M."/>
            <person name="Tulloss R.E."/>
            <person name="Uehling J."/>
            <person name="Grigoriev I.V."/>
            <person name="Vagvolgyi C."/>
            <person name="Papp T."/>
            <person name="Martin F.M."/>
            <person name="Miettinen O."/>
            <person name="Hibbett D.S."/>
            <person name="Nagy L.G."/>
        </authorList>
    </citation>
    <scope>NUCLEOTIDE SEQUENCE [LARGE SCALE GENOMIC DNA]</scope>
    <source>
        <strain evidence="5 6">CBS 309.79</strain>
    </source>
</reference>
<evidence type="ECO:0000256" key="3">
    <source>
        <dbReference type="ARBA" id="ARBA00023274"/>
    </source>
</evidence>
<dbReference type="PANTHER" id="PTHR13528">
    <property type="entry name" value="39S RIBOSOMAL PROTEIN L28, MITOCHONDRIAL"/>
    <property type="match status" value="1"/>
</dbReference>
<organism evidence="5 6">
    <name type="scientific">Pterulicium gracile</name>
    <dbReference type="NCBI Taxonomy" id="1884261"/>
    <lineage>
        <taxon>Eukaryota</taxon>
        <taxon>Fungi</taxon>
        <taxon>Dikarya</taxon>
        <taxon>Basidiomycota</taxon>
        <taxon>Agaricomycotina</taxon>
        <taxon>Agaricomycetes</taxon>
        <taxon>Agaricomycetidae</taxon>
        <taxon>Agaricales</taxon>
        <taxon>Pleurotineae</taxon>
        <taxon>Pterulaceae</taxon>
        <taxon>Pterulicium</taxon>
    </lineage>
</organism>
<keyword evidence="6" id="KW-1185">Reference proteome</keyword>
<dbReference type="PANTHER" id="PTHR13528:SF2">
    <property type="entry name" value="LARGE RIBOSOMAL SUBUNIT PROTEIN BL28M"/>
    <property type="match status" value="1"/>
</dbReference>
<gene>
    <name evidence="5" type="ORF">BDV98DRAFT_472571</name>
</gene>
<evidence type="ECO:0000256" key="1">
    <source>
        <dbReference type="ARBA" id="ARBA00008760"/>
    </source>
</evidence>
<dbReference type="FunFam" id="2.30.170.40:FF:000003">
    <property type="entry name" value="54S ribosomal protein L24"/>
    <property type="match status" value="1"/>
</dbReference>
<dbReference type="GO" id="GO:0003735">
    <property type="term" value="F:structural constituent of ribosome"/>
    <property type="evidence" value="ECO:0007669"/>
    <property type="project" value="InterPro"/>
</dbReference>
<dbReference type="OrthoDB" id="361870at2759"/>
<keyword evidence="2 5" id="KW-0689">Ribosomal protein</keyword>
<dbReference type="Gene3D" id="2.30.170.40">
    <property type="entry name" value="Ribosomal protein L28/L24"/>
    <property type="match status" value="1"/>
</dbReference>
<evidence type="ECO:0000313" key="5">
    <source>
        <dbReference type="EMBL" id="TFL03465.1"/>
    </source>
</evidence>
<dbReference type="AlphaFoldDB" id="A0A5C3QNA8"/>
<name>A0A5C3QNA8_9AGAR</name>
<comment type="similarity">
    <text evidence="1">Belongs to the bacterial ribosomal protein bL28 family.</text>
</comment>
<evidence type="ECO:0000256" key="4">
    <source>
        <dbReference type="ARBA" id="ARBA00035269"/>
    </source>
</evidence>
<dbReference type="SUPFAM" id="SSF143800">
    <property type="entry name" value="L28p-like"/>
    <property type="match status" value="1"/>
</dbReference>
<proteinExistence type="inferred from homology"/>
<sequence>MLPSAPVKEVVKSQPFKRAQHGLFQSKTKQYGNNVPFSLKKTRRTWLPNVQSKRLTSDILGQTFKLKVTTRALATVKKHGGLDNYIMQTRPDVLAFEGMRLRTLITDRL</sequence>
<dbReference type="InterPro" id="IPR026569">
    <property type="entry name" value="Ribosomal_bL28"/>
</dbReference>
<evidence type="ECO:0000256" key="2">
    <source>
        <dbReference type="ARBA" id="ARBA00022980"/>
    </source>
</evidence>
<accession>A0A5C3QNA8</accession>
<protein>
    <recommendedName>
        <fullName evidence="4">Large ribosomal subunit protein bL28m</fullName>
    </recommendedName>
</protein>
<keyword evidence="3" id="KW-0687">Ribonucleoprotein</keyword>
<dbReference type="STRING" id="1884261.A0A5C3QNA8"/>
<dbReference type="InterPro" id="IPR037147">
    <property type="entry name" value="Ribosomal_bL28_sf"/>
</dbReference>
<dbReference type="HAMAP" id="MF_00373">
    <property type="entry name" value="Ribosomal_bL28"/>
    <property type="match status" value="1"/>
</dbReference>
<dbReference type="EMBL" id="ML178820">
    <property type="protein sequence ID" value="TFL03465.1"/>
    <property type="molecule type" value="Genomic_DNA"/>
</dbReference>
<evidence type="ECO:0000313" key="6">
    <source>
        <dbReference type="Proteomes" id="UP000305067"/>
    </source>
</evidence>
<dbReference type="GO" id="GO:0005762">
    <property type="term" value="C:mitochondrial large ribosomal subunit"/>
    <property type="evidence" value="ECO:0007669"/>
    <property type="project" value="TreeGrafter"/>
</dbReference>